<evidence type="ECO:0000313" key="4">
    <source>
        <dbReference type="Proteomes" id="UP000663865"/>
    </source>
</evidence>
<comment type="caution">
    <text evidence="2">The sequence shown here is derived from an EMBL/GenBank/DDBJ whole genome shotgun (WGS) entry which is preliminary data.</text>
</comment>
<evidence type="ECO:0000256" key="1">
    <source>
        <dbReference type="SAM" id="MobiDB-lite"/>
    </source>
</evidence>
<protein>
    <submittedName>
        <fullName evidence="2">Uncharacterized protein</fullName>
    </submittedName>
</protein>
<organism evidence="2 4">
    <name type="scientific">Rotaria socialis</name>
    <dbReference type="NCBI Taxonomy" id="392032"/>
    <lineage>
        <taxon>Eukaryota</taxon>
        <taxon>Metazoa</taxon>
        <taxon>Spiralia</taxon>
        <taxon>Gnathifera</taxon>
        <taxon>Rotifera</taxon>
        <taxon>Eurotatoria</taxon>
        <taxon>Bdelloidea</taxon>
        <taxon>Philodinida</taxon>
        <taxon>Philodinidae</taxon>
        <taxon>Rotaria</taxon>
    </lineage>
</organism>
<reference evidence="2" key="1">
    <citation type="submission" date="2021-02" db="EMBL/GenBank/DDBJ databases">
        <authorList>
            <person name="Nowell W R."/>
        </authorList>
    </citation>
    <scope>NUCLEOTIDE SEQUENCE</scope>
</reference>
<dbReference type="EMBL" id="CAJNYV010004237">
    <property type="protein sequence ID" value="CAF3657203.1"/>
    <property type="molecule type" value="Genomic_DNA"/>
</dbReference>
<sequence>MRNVERDDRCCSPCHNRQPLSVALTKPCSRDRCDIPVSCEDDFASMQNHHGHSIKSCGCDMCDIPARCERGFASVQNHHGHGKNRRLVREYFSDFRPIAYYNSYWWAPRPMAMTQWAPAPALLPMTMIPWRSPSFHHGFGDGFFRHFGAVEIQEQRCRPCRCVVRCVHQPAKIVKQLTIRSRPTSCHDLREHHRHDKRVDVHHHINVNCNHASTASPPPPPPLPPRPSTTDTGTAAPTIEKSSRPPLTTSETERFDRFEEEKTIKQDKVITKITQKTCVVEEPVKVTTYECRKTSNYQRADAVNQVERSKISIGGYQQIGGYQNSGEFQQTQEFQQTGGHQQIGGFQNSEGFQQTQEFQQTGGHQQIGGFQNSEGFQQTQEFQQTGGHQQSGSFRRIGCCEQTGSGVSTSVCCSSDNLLNEENRHFAYESLSPCIRSIDNASKTIDSIETFSCSTQPFITQKTSETRRIVTSN</sequence>
<feature type="compositionally biased region" description="Pro residues" evidence="1">
    <location>
        <begin position="216"/>
        <end position="227"/>
    </location>
</feature>
<dbReference type="AlphaFoldDB" id="A0A818RH46"/>
<dbReference type="EMBL" id="CAJOBS010000396">
    <property type="protein sequence ID" value="CAF4567342.1"/>
    <property type="molecule type" value="Genomic_DNA"/>
</dbReference>
<proteinExistence type="predicted"/>
<evidence type="ECO:0000313" key="2">
    <source>
        <dbReference type="EMBL" id="CAF3657203.1"/>
    </source>
</evidence>
<evidence type="ECO:0000313" key="3">
    <source>
        <dbReference type="EMBL" id="CAF4567342.1"/>
    </source>
</evidence>
<dbReference type="Proteomes" id="UP000663865">
    <property type="component" value="Unassembled WGS sequence"/>
</dbReference>
<name>A0A818RH46_9BILA</name>
<dbReference type="Proteomes" id="UP000663838">
    <property type="component" value="Unassembled WGS sequence"/>
</dbReference>
<feature type="region of interest" description="Disordered" evidence="1">
    <location>
        <begin position="209"/>
        <end position="253"/>
    </location>
</feature>
<gene>
    <name evidence="2" type="ORF">KIK155_LOCUS23811</name>
    <name evidence="3" type="ORF">TOA249_LOCUS8355</name>
</gene>
<accession>A0A818RH46</accession>